<evidence type="ECO:0000256" key="2">
    <source>
        <dbReference type="ARBA" id="ARBA00001946"/>
    </source>
</evidence>
<keyword evidence="13" id="KW-1133">Transmembrane helix</keyword>
<dbReference type="PRINTS" id="PR01550">
    <property type="entry name" value="TOP6AFAMILY"/>
</dbReference>
<reference evidence="16 17" key="1">
    <citation type="journal article" date="2017" name="PLoS Biol.">
        <title>The sea cucumber genome provides insights into morphological evolution and visceral regeneration.</title>
        <authorList>
            <person name="Zhang X."/>
            <person name="Sun L."/>
            <person name="Yuan J."/>
            <person name="Sun Y."/>
            <person name="Gao Y."/>
            <person name="Zhang L."/>
            <person name="Li S."/>
            <person name="Dai H."/>
            <person name="Hamel J.F."/>
            <person name="Liu C."/>
            <person name="Yu Y."/>
            <person name="Liu S."/>
            <person name="Lin W."/>
            <person name="Guo K."/>
            <person name="Jin S."/>
            <person name="Xu P."/>
            <person name="Storey K.B."/>
            <person name="Huan P."/>
            <person name="Zhang T."/>
            <person name="Zhou Y."/>
            <person name="Zhang J."/>
            <person name="Lin C."/>
            <person name="Li X."/>
            <person name="Xing L."/>
            <person name="Huo D."/>
            <person name="Sun M."/>
            <person name="Wang L."/>
            <person name="Mercier A."/>
            <person name="Li F."/>
            <person name="Yang H."/>
            <person name="Xiang J."/>
        </authorList>
    </citation>
    <scope>NUCLEOTIDE SEQUENCE [LARGE SCALE GENOMIC DNA]</scope>
    <source>
        <strain evidence="16">Shaxun</strain>
        <tissue evidence="16">Muscle</tissue>
    </source>
</reference>
<protein>
    <recommendedName>
        <fullName evidence="5">DNA topoisomerase (ATP-hydrolyzing)</fullName>
        <ecNumber evidence="5">5.6.2.2</ecNumber>
    </recommendedName>
</protein>
<evidence type="ECO:0000256" key="11">
    <source>
        <dbReference type="ARBA" id="ARBA00023242"/>
    </source>
</evidence>
<dbReference type="SUPFAM" id="SSF56726">
    <property type="entry name" value="DNA topoisomerase IV, alpha subunit"/>
    <property type="match status" value="2"/>
</dbReference>
<dbReference type="Gene3D" id="1.10.10.10">
    <property type="entry name" value="Winged helix-like DNA-binding domain superfamily/Winged helix DNA-binding domain"/>
    <property type="match status" value="1"/>
</dbReference>
<comment type="caution">
    <text evidence="16">The sequence shown here is derived from an EMBL/GenBank/DDBJ whole genome shotgun (WGS) entry which is preliminary data.</text>
</comment>
<evidence type="ECO:0000256" key="13">
    <source>
        <dbReference type="SAM" id="Phobius"/>
    </source>
</evidence>
<dbReference type="Pfam" id="PF04406">
    <property type="entry name" value="TP6A_N"/>
    <property type="match status" value="1"/>
</dbReference>
<dbReference type="Gene3D" id="3.40.1360.10">
    <property type="match status" value="1"/>
</dbReference>
<name>A0A2G8KC07_STIJA</name>
<dbReference type="STRING" id="307972.A0A2G8KC07"/>
<dbReference type="InterPro" id="IPR002815">
    <property type="entry name" value="Spo11/TopoVI_A"/>
</dbReference>
<accession>A0A2G8KC07</accession>
<evidence type="ECO:0000256" key="8">
    <source>
        <dbReference type="ARBA" id="ARBA00023029"/>
    </source>
</evidence>
<keyword evidence="8 12" id="KW-0799">Topoisomerase</keyword>
<comment type="cofactor">
    <cofactor evidence="2">
        <name>Mg(2+)</name>
        <dbReference type="ChEBI" id="CHEBI:18420"/>
    </cofactor>
</comment>
<evidence type="ECO:0000256" key="6">
    <source>
        <dbReference type="ARBA" id="ARBA00022723"/>
    </source>
</evidence>
<evidence type="ECO:0000256" key="9">
    <source>
        <dbReference type="ARBA" id="ARBA00023125"/>
    </source>
</evidence>
<evidence type="ECO:0000256" key="3">
    <source>
        <dbReference type="ARBA" id="ARBA00004123"/>
    </source>
</evidence>
<dbReference type="GO" id="GO:0042138">
    <property type="term" value="P:meiotic DNA double-strand break formation"/>
    <property type="evidence" value="ECO:0007669"/>
    <property type="project" value="InterPro"/>
</dbReference>
<dbReference type="GO" id="GO:0003918">
    <property type="term" value="F:DNA topoisomerase type II (double strand cut, ATP-hydrolyzing) activity"/>
    <property type="evidence" value="ECO:0007669"/>
    <property type="project" value="UniProtKB-UniRule"/>
</dbReference>
<evidence type="ECO:0000313" key="17">
    <source>
        <dbReference type="Proteomes" id="UP000230750"/>
    </source>
</evidence>
<comment type="subcellular location">
    <subcellularLocation>
        <location evidence="3">Nucleus</location>
    </subcellularLocation>
</comment>
<keyword evidence="13" id="KW-0812">Transmembrane</keyword>
<evidence type="ECO:0000256" key="12">
    <source>
        <dbReference type="PROSITE-ProRule" id="PRU01385"/>
    </source>
</evidence>
<sequence>MYLIGPFLEYVTTFSTAMFKTLHNALRNYNNITHFFGGVNRDLYYNDPAAYSNQGTLDKIVDDVSCMLKVPRNSLHVLATSKGCIAGNLSYIEVDGRFIDCTSAKSGILIPAHVEDIQSILLPDSSAWSSMQTGAVAGWIKAVAFEAKRLSNQEVQGFIPGWVIVRERVPRCTYKVNGEETMGFLHIPILVFLFVHVDFIAGRGTRCTYKVNGERLWDSLPFHLSFMSVNVDSYCRGKGYPDVHKRFNGEETMGFFTHILVSMLFMLILLQGKGYRCTYRLMVKRLWDSLHILKSMSVHVDSYCRGRGYPDVHTRLMGKGYQDVHIRLMVKRLWDSLHILKSMSVHVDSYCRGRGYPDVHTRLMVKRLWDSFTHSNLSLLFLFMLIFIAGYPDVHTRLMVKRLWDSLHIPILGLMDADPHGLDILCVYKFGSKAMSHDSPNLTVPAIKWLGVLPSDVKRLRVPEEVLLPLEKSDLNKAKDMLNRPYWQSVPLWMKEMQIILETGKKAEIQCLTAVAEDFLTDVYLPSKIKCGGWI</sequence>
<feature type="domain" description="Topoisomerase 6 subunit A/Spo11 TOPRIM" evidence="15">
    <location>
        <begin position="384"/>
        <end position="529"/>
    </location>
</feature>
<evidence type="ECO:0000313" key="16">
    <source>
        <dbReference type="EMBL" id="PIK45521.1"/>
    </source>
</evidence>
<dbReference type="CDD" id="cd00223">
    <property type="entry name" value="TOPRIM_TopoIIB_SPO"/>
    <property type="match status" value="1"/>
</dbReference>
<dbReference type="Proteomes" id="UP000230750">
    <property type="component" value="Unassembled WGS sequence"/>
</dbReference>
<evidence type="ECO:0000259" key="15">
    <source>
        <dbReference type="Pfam" id="PF21180"/>
    </source>
</evidence>
<dbReference type="InterPro" id="IPR013049">
    <property type="entry name" value="Spo11/TopoVI_A_N"/>
</dbReference>
<dbReference type="EC" id="5.6.2.2" evidence="5"/>
<dbReference type="OrthoDB" id="5377392at2759"/>
<dbReference type="GO" id="GO:0000228">
    <property type="term" value="C:nuclear chromosome"/>
    <property type="evidence" value="ECO:0007669"/>
    <property type="project" value="TreeGrafter"/>
</dbReference>
<dbReference type="PROSITE" id="PS52041">
    <property type="entry name" value="TOPO_IIB"/>
    <property type="match status" value="1"/>
</dbReference>
<organism evidence="16 17">
    <name type="scientific">Stichopus japonicus</name>
    <name type="common">Sea cucumber</name>
    <dbReference type="NCBI Taxonomy" id="307972"/>
    <lineage>
        <taxon>Eukaryota</taxon>
        <taxon>Metazoa</taxon>
        <taxon>Echinodermata</taxon>
        <taxon>Eleutherozoa</taxon>
        <taxon>Echinozoa</taxon>
        <taxon>Holothuroidea</taxon>
        <taxon>Aspidochirotacea</taxon>
        <taxon>Aspidochirotida</taxon>
        <taxon>Stichopodidae</taxon>
        <taxon>Apostichopus</taxon>
    </lineage>
</organism>
<dbReference type="PANTHER" id="PTHR10848:SF0">
    <property type="entry name" value="MEIOTIC RECOMBINATION PROTEIN SPO11"/>
    <property type="match status" value="1"/>
</dbReference>
<keyword evidence="10 12" id="KW-0413">Isomerase</keyword>
<dbReference type="Pfam" id="PF21180">
    <property type="entry name" value="TOP6A-Spo11_Toprim"/>
    <property type="match status" value="1"/>
</dbReference>
<proteinExistence type="inferred from homology"/>
<comment type="similarity">
    <text evidence="4 12">Belongs to the TOP6A family.</text>
</comment>
<dbReference type="PRINTS" id="PR01551">
    <property type="entry name" value="SPO11HOMOLOG"/>
</dbReference>
<dbReference type="InterPro" id="IPR036388">
    <property type="entry name" value="WH-like_DNA-bd_sf"/>
</dbReference>
<evidence type="ECO:0000259" key="14">
    <source>
        <dbReference type="Pfam" id="PF04406"/>
    </source>
</evidence>
<keyword evidence="13" id="KW-0472">Membrane</keyword>
<keyword evidence="11" id="KW-0539">Nucleus</keyword>
<dbReference type="AlphaFoldDB" id="A0A2G8KC07"/>
<dbReference type="GO" id="GO:0005524">
    <property type="term" value="F:ATP binding"/>
    <property type="evidence" value="ECO:0007669"/>
    <property type="project" value="InterPro"/>
</dbReference>
<keyword evidence="6" id="KW-0479">Metal-binding</keyword>
<dbReference type="GO" id="GO:0000706">
    <property type="term" value="P:meiotic DNA double-strand break processing"/>
    <property type="evidence" value="ECO:0007669"/>
    <property type="project" value="TreeGrafter"/>
</dbReference>
<feature type="transmembrane region" description="Helical" evidence="13">
    <location>
        <begin position="253"/>
        <end position="270"/>
    </location>
</feature>
<dbReference type="InterPro" id="IPR013048">
    <property type="entry name" value="Meiotic_Spo11"/>
</dbReference>
<dbReference type="GO" id="GO:0003677">
    <property type="term" value="F:DNA binding"/>
    <property type="evidence" value="ECO:0007669"/>
    <property type="project" value="UniProtKB-UniRule"/>
</dbReference>
<feature type="domain" description="Spo11/DNA topoisomerase VI subunit A N-terminal" evidence="14">
    <location>
        <begin position="18"/>
        <end position="77"/>
    </location>
</feature>
<evidence type="ECO:0000256" key="1">
    <source>
        <dbReference type="ARBA" id="ARBA00000185"/>
    </source>
</evidence>
<gene>
    <name evidence="16" type="ORF">BSL78_17625</name>
</gene>
<dbReference type="EMBL" id="MRZV01000708">
    <property type="protein sequence ID" value="PIK45521.1"/>
    <property type="molecule type" value="Genomic_DNA"/>
</dbReference>
<dbReference type="GO" id="GO:0007131">
    <property type="term" value="P:reciprocal meiotic recombination"/>
    <property type="evidence" value="ECO:0007669"/>
    <property type="project" value="TreeGrafter"/>
</dbReference>
<evidence type="ECO:0000256" key="4">
    <source>
        <dbReference type="ARBA" id="ARBA00006559"/>
    </source>
</evidence>
<keyword evidence="17" id="KW-1185">Reference proteome</keyword>
<keyword evidence="9 12" id="KW-0238">DNA-binding</keyword>
<dbReference type="GO" id="GO:0046872">
    <property type="term" value="F:metal ion binding"/>
    <property type="evidence" value="ECO:0007669"/>
    <property type="project" value="UniProtKB-KW"/>
</dbReference>
<comment type="catalytic activity">
    <reaction evidence="1 12">
        <text>ATP-dependent breakage, passage and rejoining of double-stranded DNA.</text>
        <dbReference type="EC" id="5.6.2.2"/>
    </reaction>
</comment>
<evidence type="ECO:0000256" key="5">
    <source>
        <dbReference type="ARBA" id="ARBA00012895"/>
    </source>
</evidence>
<dbReference type="InterPro" id="IPR034136">
    <property type="entry name" value="TOPRIM_Topo6A/Spo11"/>
</dbReference>
<feature type="transmembrane region" description="Helical" evidence="13">
    <location>
        <begin position="372"/>
        <end position="391"/>
    </location>
</feature>
<evidence type="ECO:0000256" key="10">
    <source>
        <dbReference type="ARBA" id="ARBA00023235"/>
    </source>
</evidence>
<dbReference type="InterPro" id="IPR036078">
    <property type="entry name" value="Spo11/TopoVI_A_sf"/>
</dbReference>
<feature type="active site" description="O-(5'-phospho-DNA)-tyrosine intermediate" evidence="12">
    <location>
        <position position="45"/>
    </location>
</feature>
<keyword evidence="7" id="KW-0460">Magnesium</keyword>
<dbReference type="PANTHER" id="PTHR10848">
    <property type="entry name" value="MEIOTIC RECOMBINATION PROTEIN SPO11"/>
    <property type="match status" value="1"/>
</dbReference>
<evidence type="ECO:0000256" key="7">
    <source>
        <dbReference type="ARBA" id="ARBA00022842"/>
    </source>
</evidence>